<dbReference type="EMBL" id="DADPIR010000089">
    <property type="protein sequence ID" value="HAZ7494880.1"/>
    <property type="molecule type" value="Genomic_DNA"/>
</dbReference>
<evidence type="ECO:0000313" key="2">
    <source>
        <dbReference type="EMBL" id="HAZ7494880.1"/>
    </source>
</evidence>
<dbReference type="Proteomes" id="UP000868636">
    <property type="component" value="Unassembled WGS sequence"/>
</dbReference>
<dbReference type="AlphaFoldDB" id="A0AAN5ZLX0"/>
<dbReference type="RefSeq" id="WP_124736967.1">
    <property type="nucleotide sequence ID" value="NZ_AP024518.1"/>
</dbReference>
<evidence type="ECO:0000256" key="1">
    <source>
        <dbReference type="SAM" id="MobiDB-lite"/>
    </source>
</evidence>
<organism evidence="2 3">
    <name type="scientific">Escherichia coli</name>
    <dbReference type="NCBI Taxonomy" id="562"/>
    <lineage>
        <taxon>Bacteria</taxon>
        <taxon>Pseudomonadati</taxon>
        <taxon>Pseudomonadota</taxon>
        <taxon>Gammaproteobacteria</taxon>
        <taxon>Enterobacterales</taxon>
        <taxon>Enterobacteriaceae</taxon>
        <taxon>Escherichia</taxon>
    </lineage>
</organism>
<gene>
    <name evidence="2" type="ORF">J8F57_005222</name>
</gene>
<proteinExistence type="predicted"/>
<comment type="caution">
    <text evidence="2">The sequence shown here is derived from an EMBL/GenBank/DDBJ whole genome shotgun (WGS) entry which is preliminary data.</text>
</comment>
<name>A0AAN5ZLX0_ECOLX</name>
<sequence>MPNRRAARQAASEISGNLGSDRIITRKPDFRGGPYTWKDSQGRIGATNASGTAGWRDDILGHPEFGAGSHVNAWNEAEGILSNLHLDY</sequence>
<reference evidence="2" key="2">
    <citation type="submission" date="2021-03" db="EMBL/GenBank/DDBJ databases">
        <authorList>
            <consortium name="NCBI Pathogen Detection Project"/>
        </authorList>
    </citation>
    <scope>NUCLEOTIDE SEQUENCE</scope>
    <source>
        <strain evidence="2">SJP41</strain>
    </source>
</reference>
<protein>
    <submittedName>
        <fullName evidence="2">Uncharacterized protein</fullName>
    </submittedName>
</protein>
<accession>A0AAN5ZLX0</accession>
<feature type="region of interest" description="Disordered" evidence="1">
    <location>
        <begin position="1"/>
        <end position="44"/>
    </location>
</feature>
<reference evidence="2" key="1">
    <citation type="journal article" date="2018" name="Genome Biol.">
        <title>SKESA: strategic k-mer extension for scrupulous assemblies.</title>
        <authorList>
            <person name="Souvorov A."/>
            <person name="Agarwala R."/>
            <person name="Lipman D.J."/>
        </authorList>
    </citation>
    <scope>NUCLEOTIDE SEQUENCE</scope>
    <source>
        <strain evidence="2">SJP41</strain>
    </source>
</reference>
<evidence type="ECO:0000313" key="3">
    <source>
        <dbReference type="Proteomes" id="UP000868636"/>
    </source>
</evidence>